<protein>
    <submittedName>
        <fullName evidence="1">Uncharacterized protein</fullName>
    </submittedName>
</protein>
<dbReference type="Proteomes" id="UP001497493">
    <property type="component" value="Chromosome"/>
</dbReference>
<name>A0ABM9NKQ6_9GAMM</name>
<evidence type="ECO:0000313" key="2">
    <source>
        <dbReference type="Proteomes" id="UP001497493"/>
    </source>
</evidence>
<sequence length="86" mass="9869">MYLLTHTSPSLMLGHMDCYMTSTPAYPVGPPLGARHYPFQARTFVNVDLTYTKRIYIQASIMLSICDCGFQDLLYNMRRLLLAKCK</sequence>
<proteinExistence type="predicted"/>
<accession>A0ABM9NKQ6</accession>
<reference evidence="1 2" key="1">
    <citation type="submission" date="2024-04" db="EMBL/GenBank/DDBJ databases">
        <authorList>
            <person name="Cremers G."/>
        </authorList>
    </citation>
    <scope>NUCLEOTIDE SEQUENCE [LARGE SCALE GENOMIC DNA]</scope>
    <source>
        <strain evidence="1">MeCH1-AG</strain>
    </source>
</reference>
<evidence type="ECO:0000313" key="1">
    <source>
        <dbReference type="EMBL" id="CAL1241216.1"/>
    </source>
</evidence>
<dbReference type="EMBL" id="OZ026884">
    <property type="protein sequence ID" value="CAL1241216.1"/>
    <property type="molecule type" value="Genomic_DNA"/>
</dbReference>
<keyword evidence="2" id="KW-1185">Reference proteome</keyword>
<organism evidence="1 2">
    <name type="scientific">Candidatus Methylocalor cossyra</name>
    <dbReference type="NCBI Taxonomy" id="3108543"/>
    <lineage>
        <taxon>Bacteria</taxon>
        <taxon>Pseudomonadati</taxon>
        <taxon>Pseudomonadota</taxon>
        <taxon>Gammaproteobacteria</taxon>
        <taxon>Methylococcales</taxon>
        <taxon>Methylococcaceae</taxon>
        <taxon>Candidatus Methylocalor</taxon>
    </lineage>
</organism>
<gene>
    <name evidence="1" type="ORF">MECH1_V1_2440</name>
</gene>